<dbReference type="AlphaFoldDB" id="A0A921L7S1"/>
<reference evidence="1" key="2">
    <citation type="submission" date="2021-09" db="EMBL/GenBank/DDBJ databases">
        <authorList>
            <person name="Gilroy R."/>
        </authorList>
    </citation>
    <scope>NUCLEOTIDE SEQUENCE</scope>
    <source>
        <strain evidence="1">7318</strain>
    </source>
</reference>
<dbReference type="RefSeq" id="WP_289547485.1">
    <property type="nucleotide sequence ID" value="NZ_CAKMHU010000013.1"/>
</dbReference>
<accession>A0A921L7S1</accession>
<dbReference type="EMBL" id="DYVR01000157">
    <property type="protein sequence ID" value="HJF85154.1"/>
    <property type="molecule type" value="Genomic_DNA"/>
</dbReference>
<gene>
    <name evidence="1" type="ORF">K8V65_05800</name>
</gene>
<evidence type="ECO:0000313" key="1">
    <source>
        <dbReference type="EMBL" id="HJF85154.1"/>
    </source>
</evidence>
<comment type="caution">
    <text evidence="1">The sequence shown here is derived from an EMBL/GenBank/DDBJ whole genome shotgun (WGS) entry which is preliminary data.</text>
</comment>
<dbReference type="Proteomes" id="UP000780768">
    <property type="component" value="Unassembled WGS sequence"/>
</dbReference>
<evidence type="ECO:0000313" key="2">
    <source>
        <dbReference type="Proteomes" id="UP000780768"/>
    </source>
</evidence>
<reference evidence="1" key="1">
    <citation type="journal article" date="2021" name="PeerJ">
        <title>Extensive microbial diversity within the chicken gut microbiome revealed by metagenomics and culture.</title>
        <authorList>
            <person name="Gilroy R."/>
            <person name="Ravi A."/>
            <person name="Getino M."/>
            <person name="Pursley I."/>
            <person name="Horton D.L."/>
            <person name="Alikhan N.F."/>
            <person name="Baker D."/>
            <person name="Gharbi K."/>
            <person name="Hall N."/>
            <person name="Watson M."/>
            <person name="Adriaenssens E.M."/>
            <person name="Foster-Nyarko E."/>
            <person name="Jarju S."/>
            <person name="Secka A."/>
            <person name="Antonio M."/>
            <person name="Oren A."/>
            <person name="Chaudhuri R.R."/>
            <person name="La Ragione R."/>
            <person name="Hildebrand F."/>
            <person name="Pallen M.J."/>
        </authorList>
    </citation>
    <scope>NUCLEOTIDE SEQUENCE</scope>
    <source>
        <strain evidence="1">7318</strain>
    </source>
</reference>
<name>A0A921L7S1_9FIRM</name>
<organism evidence="1 2">
    <name type="scientific">Megamonas hypermegale</name>
    <dbReference type="NCBI Taxonomy" id="158847"/>
    <lineage>
        <taxon>Bacteria</taxon>
        <taxon>Bacillati</taxon>
        <taxon>Bacillota</taxon>
        <taxon>Negativicutes</taxon>
        <taxon>Selenomonadales</taxon>
        <taxon>Selenomonadaceae</taxon>
        <taxon>Megamonas</taxon>
    </lineage>
</organism>
<protein>
    <submittedName>
        <fullName evidence="1">Uncharacterized protein</fullName>
    </submittedName>
</protein>
<sequence length="78" mass="9232">MSILVYEGITVYMQNGKLDDVEIAYYINKLRRISKGKELKRVTFILGDEYVDLRYLFKNYPFERIWRISTCNNSAAAI</sequence>
<proteinExistence type="predicted"/>